<dbReference type="PANTHER" id="PTHR47505:SF1">
    <property type="entry name" value="DNA UTILIZATION PROTEIN YHGH"/>
    <property type="match status" value="1"/>
</dbReference>
<dbReference type="InterPro" id="IPR029057">
    <property type="entry name" value="PRTase-like"/>
</dbReference>
<dbReference type="OrthoDB" id="9779910at2"/>
<reference evidence="2 3" key="1">
    <citation type="submission" date="2019-04" db="EMBL/GenBank/DDBJ databases">
        <title>Genome sequencing of Clostridium botulinum Groups I-IV and Clostridium butyricum.</title>
        <authorList>
            <person name="Brunt J."/>
            <person name="Van Vliet A.H.M."/>
            <person name="Stringer S.C."/>
            <person name="Carter A.T."/>
            <person name="Peck M.W."/>
        </authorList>
    </citation>
    <scope>NUCLEOTIDE SEQUENCE [LARGE SCALE GENOMIC DNA]</scope>
    <source>
        <strain evidence="2 3">IFR 18/094</strain>
    </source>
</reference>
<evidence type="ECO:0000313" key="3">
    <source>
        <dbReference type="Proteomes" id="UP000473885"/>
    </source>
</evidence>
<evidence type="ECO:0000313" key="2">
    <source>
        <dbReference type="EMBL" id="NEZ47060.1"/>
    </source>
</evidence>
<protein>
    <submittedName>
        <fullName evidence="2">ComF family protein</fullName>
    </submittedName>
</protein>
<name>A0A6M0RBL4_9CLOT</name>
<dbReference type="Proteomes" id="UP000473885">
    <property type="component" value="Unassembled WGS sequence"/>
</dbReference>
<proteinExistence type="inferred from homology"/>
<sequence length="225" mass="25966">MENGIIKYIRYVLNCIKEVIYPYEDKCIICDEYTREELICNVCKKNIRYCNDSLTIDKEEMTFAAYPSTYYSGVMVELILRLKYKSDFGAGEVIGNIMIDKILNEKLDFDYITFVPSGKEAYKKRGYNQSEYLSKVISDKIHIPMISCLYKVKKTKDQIGLSTIERWENVKDSFNVINNNKLYNKNILLIDDVLTTGATVFYCASKIKKSGAKNIYILTAAKSNV</sequence>
<dbReference type="RefSeq" id="WP_050608300.1">
    <property type="nucleotide sequence ID" value="NZ_CABKUB010000006.1"/>
</dbReference>
<dbReference type="PANTHER" id="PTHR47505">
    <property type="entry name" value="DNA UTILIZATION PROTEIN YHGH"/>
    <property type="match status" value="1"/>
</dbReference>
<keyword evidence="3" id="KW-1185">Reference proteome</keyword>
<dbReference type="SUPFAM" id="SSF53271">
    <property type="entry name" value="PRTase-like"/>
    <property type="match status" value="1"/>
</dbReference>
<comment type="caution">
    <text evidence="2">The sequence shown here is derived from an EMBL/GenBank/DDBJ whole genome shotgun (WGS) entry which is preliminary data.</text>
</comment>
<dbReference type="InterPro" id="IPR051910">
    <property type="entry name" value="ComF/GntX_DNA_util-trans"/>
</dbReference>
<dbReference type="CDD" id="cd06223">
    <property type="entry name" value="PRTases_typeI"/>
    <property type="match status" value="1"/>
</dbReference>
<dbReference type="InterPro" id="IPR000836">
    <property type="entry name" value="PRTase_dom"/>
</dbReference>
<dbReference type="EMBL" id="SXDP01000005">
    <property type="protein sequence ID" value="NEZ47060.1"/>
    <property type="molecule type" value="Genomic_DNA"/>
</dbReference>
<dbReference type="AlphaFoldDB" id="A0A6M0RBL4"/>
<organism evidence="2 3">
    <name type="scientific">Clostridium niameyense</name>
    <dbReference type="NCBI Taxonomy" id="1622073"/>
    <lineage>
        <taxon>Bacteria</taxon>
        <taxon>Bacillati</taxon>
        <taxon>Bacillota</taxon>
        <taxon>Clostridia</taxon>
        <taxon>Eubacteriales</taxon>
        <taxon>Clostridiaceae</taxon>
        <taxon>Clostridium</taxon>
    </lineage>
</organism>
<gene>
    <name evidence="2" type="ORF">FDF74_07530</name>
</gene>
<comment type="similarity">
    <text evidence="1">Belongs to the ComF/GntX family.</text>
</comment>
<evidence type="ECO:0000256" key="1">
    <source>
        <dbReference type="ARBA" id="ARBA00008007"/>
    </source>
</evidence>
<accession>A0A6M0RBL4</accession>
<dbReference type="Gene3D" id="3.40.50.2020">
    <property type="match status" value="1"/>
</dbReference>